<protein>
    <submittedName>
        <fullName evidence="2">Baseplate J/gp47 family protein</fullName>
    </submittedName>
</protein>
<comment type="caution">
    <text evidence="2">The sequence shown here is derived from an EMBL/GenBank/DDBJ whole genome shotgun (WGS) entry which is preliminary data.</text>
</comment>
<evidence type="ECO:0000313" key="3">
    <source>
        <dbReference type="Proteomes" id="UP000525432"/>
    </source>
</evidence>
<evidence type="ECO:0000313" key="2">
    <source>
        <dbReference type="EMBL" id="MBC1195765.1"/>
    </source>
</evidence>
<proteinExistence type="predicted"/>
<dbReference type="AlphaFoldDB" id="A0A841V0L0"/>
<feature type="domain" description="Baseplate protein J-like barrel" evidence="1">
    <location>
        <begin position="231"/>
        <end position="310"/>
    </location>
</feature>
<gene>
    <name evidence="2" type="ORF">H0901_10960</name>
</gene>
<dbReference type="Pfam" id="PF04865">
    <property type="entry name" value="Baseplate_J"/>
    <property type="match status" value="2"/>
</dbReference>
<feature type="domain" description="Baseplate protein J-like barrel" evidence="1">
    <location>
        <begin position="95"/>
        <end position="173"/>
    </location>
</feature>
<dbReference type="InterPro" id="IPR006949">
    <property type="entry name" value="Barrel_Baseplate_J-like"/>
</dbReference>
<dbReference type="Proteomes" id="UP000525432">
    <property type="component" value="Unassembled WGS sequence"/>
</dbReference>
<dbReference type="EMBL" id="JACEGC010000045">
    <property type="protein sequence ID" value="MBC1195765.1"/>
    <property type="molecule type" value="Genomic_DNA"/>
</dbReference>
<sequence length="678" mass="74831">MTFEPKKFNQVFEEMRQRTAIPTDFEVGSVTRTVYESFAYEIALLYEKMKLVYLSAYVDTAEGQQLDMVVAILGIKRGEPEFAEGIIAFERDLGKQDIEVPLGTLVATPETPTNPKKVYQTIESKLFPKEQTSLEVKIQAVNRGETQVTPAETLTVLPRPIPGIKAVSNADATRFTGKRRETDEELRERAKNTLISSGKATILSLENALLSLPGVKDVKVRENFRFARGEVTLTRPAGTNLPKITIAKGTQLTAAAKGFKTTNQVVLAATNRTVDVPVQSMIEGQAGEVAANASWNPINTLSVSNPNPIQLGQFGLIEIYVDGVDFQDEKAVAVLEKEIEQVKAAGIFARLKSAIAVTVDGVFKIEINQDLQLSQEERLKLEQAVQNEIDDYIKERKMGQPLLFSQIIKNVLCLDGISNLDEFILTTSKQRQDEIIQKDQYNATDKRIEIDEFERFIPGNLCVASEIKLLPVTIELQVANLDQQKEEELVNALSEYFKNQAIGSTIVKSEIITAIASVSGIGENTLKLAPQPWYQKTEAQTEEVTASFVEQPVLGEVFAYSNKLNLQGTITITLPASLREKEKQNVSSQVKDKLVNYVATLKPGADVVFADLKVIAAGVKPVILVGFNPGDFQVTLEGTSLPDRILPKQVKVGTFEKVELEIKVEVIDSATLSRRIGG</sequence>
<evidence type="ECO:0000259" key="1">
    <source>
        <dbReference type="Pfam" id="PF04865"/>
    </source>
</evidence>
<reference evidence="2 3" key="1">
    <citation type="submission" date="2020-07" db="EMBL/GenBank/DDBJ databases">
        <title>Genomes of two Microcystis aeruginosa (Cyanobacteria) strains from Florida (USA) with disparate toxicogenic potential.</title>
        <authorList>
            <person name="Lefler F.W."/>
            <person name="Barbosa M."/>
            <person name="Berthold D.E."/>
            <person name="Laughinghouse H.D. IV."/>
        </authorList>
    </citation>
    <scope>NUCLEOTIDE SEQUENCE [LARGE SCALE GENOMIC DNA]</scope>
    <source>
        <strain evidence="2 3">BLCCF158</strain>
    </source>
</reference>
<dbReference type="RefSeq" id="WP_185239690.1">
    <property type="nucleotide sequence ID" value="NZ_JACEGC010000045.1"/>
</dbReference>
<name>A0A841V0L0_MICAE</name>
<accession>A0A841V0L0</accession>
<organism evidence="2 3">
    <name type="scientific">Microcystis aeruginosa BLCC-F158</name>
    <dbReference type="NCBI Taxonomy" id="2755316"/>
    <lineage>
        <taxon>Bacteria</taxon>
        <taxon>Bacillati</taxon>
        <taxon>Cyanobacteriota</taxon>
        <taxon>Cyanophyceae</taxon>
        <taxon>Oscillatoriophycideae</taxon>
        <taxon>Chroococcales</taxon>
        <taxon>Microcystaceae</taxon>
        <taxon>Microcystis</taxon>
    </lineage>
</organism>